<keyword evidence="7 9" id="KW-0811">Translocation</keyword>
<keyword evidence="8 9" id="KW-0472">Membrane</keyword>
<dbReference type="PANTHER" id="PTHR33162">
    <property type="entry name" value="SEC-INDEPENDENT PROTEIN TRANSLOCASE PROTEIN TATA, CHLOROPLASTIC"/>
    <property type="match status" value="1"/>
</dbReference>
<gene>
    <name evidence="9 12" type="primary">tatB</name>
    <name evidence="12" type="ORF">GH975_01510</name>
</gene>
<comment type="subcellular location">
    <subcellularLocation>
        <location evidence="9">Cell membrane</location>
        <topology evidence="9">Single-pass membrane protein</topology>
    </subcellularLocation>
    <subcellularLocation>
        <location evidence="1">Membrane</location>
        <topology evidence="1">Single-pass membrane protein</topology>
    </subcellularLocation>
</comment>
<dbReference type="NCBIfam" id="TIGR01410">
    <property type="entry name" value="tatB"/>
    <property type="match status" value="1"/>
</dbReference>
<dbReference type="GO" id="GO:0033281">
    <property type="term" value="C:TAT protein transport complex"/>
    <property type="evidence" value="ECO:0007669"/>
    <property type="project" value="UniProtKB-UniRule"/>
</dbReference>
<feature type="compositionally biased region" description="Polar residues" evidence="10">
    <location>
        <begin position="108"/>
        <end position="118"/>
    </location>
</feature>
<comment type="subunit">
    <text evidence="9">The Tat system comprises two distinct complexes: a TatABC complex, containing multiple copies of TatA, TatB and TatC subunits, and a separate TatA complex, containing only TatA subunits. Substrates initially bind to the TatABC complex, which probably triggers association of the separate TatA complex to form the active translocon.</text>
</comment>
<accession>A0A5Q2Q5L8</accession>
<keyword evidence="4 9" id="KW-0812">Transmembrane</keyword>
<evidence type="ECO:0000256" key="7">
    <source>
        <dbReference type="ARBA" id="ARBA00023010"/>
    </source>
</evidence>
<keyword evidence="3 9" id="KW-1003">Cell membrane</keyword>
<dbReference type="OrthoDB" id="9816005at2"/>
<keyword evidence="13" id="KW-1185">Reference proteome</keyword>
<evidence type="ECO:0000256" key="8">
    <source>
        <dbReference type="ARBA" id="ARBA00023136"/>
    </source>
</evidence>
<dbReference type="AlphaFoldDB" id="A0A5Q2Q5L8"/>
<evidence type="ECO:0000256" key="1">
    <source>
        <dbReference type="ARBA" id="ARBA00004167"/>
    </source>
</evidence>
<dbReference type="GO" id="GO:0043953">
    <property type="term" value="P:protein transport by the Tat complex"/>
    <property type="evidence" value="ECO:0007669"/>
    <property type="project" value="UniProtKB-UniRule"/>
</dbReference>
<dbReference type="GO" id="GO:0008320">
    <property type="term" value="F:protein transmembrane transporter activity"/>
    <property type="evidence" value="ECO:0007669"/>
    <property type="project" value="UniProtKB-UniRule"/>
</dbReference>
<sequence length="136" mass="14346">MFDVGFTEIVLIAVIGLIVIGPERLPKAARTAGMWIGKIKRSVSTIQADVQRELAADEIRASLKANGKLGDDVSEFGRALTQDILAPSNAGDSSTDAPEPAPFDPASFTETDLSSVPSPVNPKAQDDSPSEADKRP</sequence>
<dbReference type="InterPro" id="IPR003369">
    <property type="entry name" value="TatA/B/E"/>
</dbReference>
<feature type="region of interest" description="Disordered" evidence="10">
    <location>
        <begin position="84"/>
        <end position="136"/>
    </location>
</feature>
<keyword evidence="6 9" id="KW-1133">Transmembrane helix</keyword>
<proteinExistence type="inferred from homology"/>
<evidence type="ECO:0000256" key="11">
    <source>
        <dbReference type="SAM" id="Phobius"/>
    </source>
</evidence>
<dbReference type="Proteomes" id="UP000388235">
    <property type="component" value="Chromosome"/>
</dbReference>
<dbReference type="RefSeq" id="WP_153712813.1">
    <property type="nucleotide sequence ID" value="NZ_CP045871.1"/>
</dbReference>
<evidence type="ECO:0000256" key="2">
    <source>
        <dbReference type="ARBA" id="ARBA00022448"/>
    </source>
</evidence>
<dbReference type="EMBL" id="CP045871">
    <property type="protein sequence ID" value="QGG79309.1"/>
    <property type="molecule type" value="Genomic_DNA"/>
</dbReference>
<dbReference type="InterPro" id="IPR018448">
    <property type="entry name" value="TatB"/>
</dbReference>
<evidence type="ECO:0000256" key="9">
    <source>
        <dbReference type="HAMAP-Rule" id="MF_00237"/>
    </source>
</evidence>
<evidence type="ECO:0000256" key="4">
    <source>
        <dbReference type="ARBA" id="ARBA00022692"/>
    </source>
</evidence>
<protein>
    <recommendedName>
        <fullName evidence="9">Sec-independent protein translocase protein TatB</fullName>
    </recommendedName>
</protein>
<comment type="similarity">
    <text evidence="9">Belongs to the TatB family.</text>
</comment>
<reference evidence="12 13" key="1">
    <citation type="submission" date="2019-11" db="EMBL/GenBank/DDBJ databases">
        <authorList>
            <person name="Khan S.A."/>
            <person name="Jeon C.O."/>
            <person name="Chun B.H."/>
        </authorList>
    </citation>
    <scope>NUCLEOTIDE SEQUENCE [LARGE SCALE GENOMIC DNA]</scope>
    <source>
        <strain evidence="12 13">IMCC 1097</strain>
    </source>
</reference>
<comment type="function">
    <text evidence="9">Part of the twin-arginine translocation (Tat) system that transports large folded proteins containing a characteristic twin-arginine motif in their signal peptide across membranes. Together with TatC, TatB is part of a receptor directly interacting with Tat signal peptides. TatB may form an oligomeric binding site that transiently accommodates folded Tat precursor proteins before their translocation.</text>
</comment>
<evidence type="ECO:0000256" key="5">
    <source>
        <dbReference type="ARBA" id="ARBA00022927"/>
    </source>
</evidence>
<keyword evidence="5 9" id="KW-0653">Protein transport</keyword>
<evidence type="ECO:0000256" key="10">
    <source>
        <dbReference type="SAM" id="MobiDB-lite"/>
    </source>
</evidence>
<evidence type="ECO:0000256" key="6">
    <source>
        <dbReference type="ARBA" id="ARBA00022989"/>
    </source>
</evidence>
<feature type="transmembrane region" description="Helical" evidence="11">
    <location>
        <begin position="6"/>
        <end position="25"/>
    </location>
</feature>
<evidence type="ECO:0000313" key="12">
    <source>
        <dbReference type="EMBL" id="QGG79309.1"/>
    </source>
</evidence>
<dbReference type="Gene3D" id="1.20.5.3310">
    <property type="match status" value="1"/>
</dbReference>
<dbReference type="HAMAP" id="MF_00237">
    <property type="entry name" value="TatB"/>
    <property type="match status" value="1"/>
</dbReference>
<keyword evidence="2 9" id="KW-0813">Transport</keyword>
<dbReference type="PRINTS" id="PR01506">
    <property type="entry name" value="TATBPROTEIN"/>
</dbReference>
<evidence type="ECO:0000256" key="3">
    <source>
        <dbReference type="ARBA" id="ARBA00022475"/>
    </source>
</evidence>
<organism evidence="12 13">
    <name type="scientific">Litorivicinus lipolyticus</name>
    <dbReference type="NCBI Taxonomy" id="418701"/>
    <lineage>
        <taxon>Bacteria</taxon>
        <taxon>Pseudomonadati</taxon>
        <taxon>Pseudomonadota</taxon>
        <taxon>Gammaproteobacteria</taxon>
        <taxon>Oceanospirillales</taxon>
        <taxon>Litorivicinaceae</taxon>
        <taxon>Litorivicinus</taxon>
    </lineage>
</organism>
<dbReference type="Pfam" id="PF02416">
    <property type="entry name" value="TatA_B_E"/>
    <property type="match status" value="1"/>
</dbReference>
<name>A0A5Q2Q5L8_9GAMM</name>
<evidence type="ECO:0000313" key="13">
    <source>
        <dbReference type="Proteomes" id="UP000388235"/>
    </source>
</evidence>
<dbReference type="PANTHER" id="PTHR33162:SF1">
    <property type="entry name" value="SEC-INDEPENDENT PROTEIN TRANSLOCASE PROTEIN TATA, CHLOROPLASTIC"/>
    <property type="match status" value="1"/>
</dbReference>
<dbReference type="KEGG" id="llp:GH975_01510"/>